<keyword evidence="2" id="KW-1185">Reference proteome</keyword>
<evidence type="ECO:0000313" key="1">
    <source>
        <dbReference type="EMBL" id="QEK11664.1"/>
    </source>
</evidence>
<dbReference type="KEGG" id="crs:FQB35_04415"/>
<dbReference type="OrthoDB" id="2409458at2"/>
<dbReference type="EMBL" id="CP042243">
    <property type="protein sequence ID" value="QEK11664.1"/>
    <property type="molecule type" value="Genomic_DNA"/>
</dbReference>
<dbReference type="InterPro" id="IPR008840">
    <property type="entry name" value="Sipho_Gp157"/>
</dbReference>
<organism evidence="1 2">
    <name type="scientific">Crassaminicella thermophila</name>
    <dbReference type="NCBI Taxonomy" id="2599308"/>
    <lineage>
        <taxon>Bacteria</taxon>
        <taxon>Bacillati</taxon>
        <taxon>Bacillota</taxon>
        <taxon>Clostridia</taxon>
        <taxon>Eubacteriales</taxon>
        <taxon>Clostridiaceae</taxon>
        <taxon>Crassaminicella</taxon>
    </lineage>
</organism>
<dbReference type="SUPFAM" id="SSF161266">
    <property type="entry name" value="Gam-like"/>
    <property type="match status" value="1"/>
</dbReference>
<sequence>MKLYELTENYTNLLDLLENPETPQEVIQESLGELQEEFNVKAENICKLIKSIDLEAKAVKEEEKRLADRRKVLENRVLYLKEYLDSNMKAIGVKKIKGNIFTLSIQKNPANVNIHTTDAIPKEYIVVKEEFDKKAIKEALKRGIEVPGAELKQTESLRIR</sequence>
<accession>A0A5C0SEE1</accession>
<name>A0A5C0SEE1_CRATE</name>
<evidence type="ECO:0000313" key="2">
    <source>
        <dbReference type="Proteomes" id="UP000324646"/>
    </source>
</evidence>
<dbReference type="RefSeq" id="WP_148808819.1">
    <property type="nucleotide sequence ID" value="NZ_CP042243.1"/>
</dbReference>
<dbReference type="AlphaFoldDB" id="A0A5C0SEE1"/>
<protein>
    <submittedName>
        <fullName evidence="1">Siphovirus Gp157 family protein</fullName>
    </submittedName>
</protein>
<reference evidence="1 2" key="1">
    <citation type="submission" date="2019-07" db="EMBL/GenBank/DDBJ databases">
        <title>Complete genome of Crassaminicella thermophila SY095.</title>
        <authorList>
            <person name="Li X."/>
        </authorList>
    </citation>
    <scope>NUCLEOTIDE SEQUENCE [LARGE SCALE GENOMIC DNA]</scope>
    <source>
        <strain evidence="1 2">SY095</strain>
    </source>
</reference>
<dbReference type="Proteomes" id="UP000324646">
    <property type="component" value="Chromosome"/>
</dbReference>
<dbReference type="Pfam" id="PF05565">
    <property type="entry name" value="Sipho_Gp157"/>
    <property type="match status" value="1"/>
</dbReference>
<proteinExistence type="predicted"/>
<gene>
    <name evidence="1" type="ORF">FQB35_04415</name>
</gene>